<dbReference type="AlphaFoldDB" id="A0A1I2QLC2"/>
<dbReference type="InterPro" id="IPR036388">
    <property type="entry name" value="WH-like_DNA-bd_sf"/>
</dbReference>
<evidence type="ECO:0000313" key="3">
    <source>
        <dbReference type="EMBL" id="SFG28109.1"/>
    </source>
</evidence>
<evidence type="ECO:0000259" key="2">
    <source>
        <dbReference type="Pfam" id="PF14503"/>
    </source>
</evidence>
<feature type="domain" description="YhfZ helix-turn-helix" evidence="1">
    <location>
        <begin position="26"/>
        <end position="73"/>
    </location>
</feature>
<dbReference type="InterPro" id="IPR036390">
    <property type="entry name" value="WH_DNA-bd_sf"/>
</dbReference>
<dbReference type="Pfam" id="PF14502">
    <property type="entry name" value="HTH_41"/>
    <property type="match status" value="1"/>
</dbReference>
<evidence type="ECO:0000259" key="1">
    <source>
        <dbReference type="Pfam" id="PF14502"/>
    </source>
</evidence>
<accession>A0A1I2QLC2</accession>
<dbReference type="NCBIfam" id="NF041241">
    <property type="entry name" value="YhfZ_full"/>
    <property type="match status" value="1"/>
</dbReference>
<keyword evidence="4" id="KW-1185">Reference proteome</keyword>
<dbReference type="InterPro" id="IPR041444">
    <property type="entry name" value="HTH_41"/>
</dbReference>
<evidence type="ECO:0000313" key="4">
    <source>
        <dbReference type="Proteomes" id="UP000198661"/>
    </source>
</evidence>
<dbReference type="STRING" id="201973.SAMN04488025_12427"/>
<feature type="domain" description="Uncharacterised protein YhfZ C-terminal" evidence="2">
    <location>
        <begin position="77"/>
        <end position="310"/>
    </location>
</feature>
<dbReference type="EMBL" id="FOOK01000024">
    <property type="protein sequence ID" value="SFG28109.1"/>
    <property type="molecule type" value="Genomic_DNA"/>
</dbReference>
<proteinExistence type="predicted"/>
<dbReference type="SUPFAM" id="SSF53850">
    <property type="entry name" value="Periplasmic binding protein-like II"/>
    <property type="match status" value="1"/>
</dbReference>
<dbReference type="Proteomes" id="UP000198661">
    <property type="component" value="Unassembled WGS sequence"/>
</dbReference>
<reference evidence="3 4" key="1">
    <citation type="submission" date="2016-10" db="EMBL/GenBank/DDBJ databases">
        <authorList>
            <person name="de Groot N.N."/>
        </authorList>
    </citation>
    <scope>NUCLEOTIDE SEQUENCE [LARGE SCALE GENOMIC DNA]</scope>
    <source>
        <strain evidence="3 4">DSM 44945</strain>
    </source>
</reference>
<dbReference type="SUPFAM" id="SSF46785">
    <property type="entry name" value="Winged helix' DNA-binding domain"/>
    <property type="match status" value="1"/>
</dbReference>
<dbReference type="Gene3D" id="1.10.10.10">
    <property type="entry name" value="Winged helix-like DNA-binding domain superfamily/Winged helix DNA-binding domain"/>
    <property type="match status" value="1"/>
</dbReference>
<sequence length="310" mass="34801">MALLDRMYTKNGLAAREIARRLLSVKPGERIPRISDFAGELSLGRGTVQGALRLLEEMGAIRLESRGHLGTFLSHKDDQALWEIAGMSHVVGVMPLPYSRKYEGLATGLVEAFREINVPFNLAFMRGSTHRIDALQSGRYDFAVVSGLAAELHKQQRPGLHIVKRLGPGSYVSGHEIFFADPGETTIRDGMRVGIDFTSADQYLLTSYECRGLDVELVEVNYMQLLDMLKEGKIDAAVWNKDELRYADRFGRGPFRSERARELSEKVSEAVLVVDQEKGKIVEQRLADLSVDRIRAVQEDVEQGRRFASY</sequence>
<protein>
    <submittedName>
        <fullName evidence="3">Transcriptional regulator, GntR family</fullName>
    </submittedName>
</protein>
<organism evidence="3 4">
    <name type="scientific">Planifilum fulgidum</name>
    <dbReference type="NCBI Taxonomy" id="201973"/>
    <lineage>
        <taxon>Bacteria</taxon>
        <taxon>Bacillati</taxon>
        <taxon>Bacillota</taxon>
        <taxon>Bacilli</taxon>
        <taxon>Bacillales</taxon>
        <taxon>Thermoactinomycetaceae</taxon>
        <taxon>Planifilum</taxon>
    </lineage>
</organism>
<dbReference type="Pfam" id="PF14503">
    <property type="entry name" value="YhfZ_C"/>
    <property type="match status" value="1"/>
</dbReference>
<gene>
    <name evidence="3" type="ORF">SAMN04488025_12427</name>
</gene>
<dbReference type="InterPro" id="IPR032791">
    <property type="entry name" value="YhfZ_C"/>
</dbReference>
<dbReference type="RefSeq" id="WP_245752265.1">
    <property type="nucleotide sequence ID" value="NZ_FOOK01000024.1"/>
</dbReference>
<name>A0A1I2QLC2_9BACL</name>
<dbReference type="Gene3D" id="3.40.190.10">
    <property type="entry name" value="Periplasmic binding protein-like II"/>
    <property type="match status" value="2"/>
</dbReference>